<keyword evidence="4" id="KW-0732">Signal</keyword>
<feature type="signal peptide" evidence="4">
    <location>
        <begin position="1"/>
        <end position="20"/>
    </location>
</feature>
<feature type="compositionally biased region" description="Low complexity" evidence="2">
    <location>
        <begin position="457"/>
        <end position="473"/>
    </location>
</feature>
<dbReference type="Proteomes" id="UP001642405">
    <property type="component" value="Unassembled WGS sequence"/>
</dbReference>
<feature type="chain" id="PRO_5046649480" description="Histidine acid phosphatase" evidence="4">
    <location>
        <begin position="21"/>
        <end position="626"/>
    </location>
</feature>
<evidence type="ECO:0008006" key="7">
    <source>
        <dbReference type="Google" id="ProtNLM"/>
    </source>
</evidence>
<dbReference type="InterPro" id="IPR050645">
    <property type="entry name" value="Histidine_acid_phosphatase"/>
</dbReference>
<keyword evidence="6" id="KW-1185">Reference proteome</keyword>
<comment type="caution">
    <text evidence="5">The sequence shown here is derived from an EMBL/GenBank/DDBJ whole genome shotgun (WGS) entry which is preliminary data.</text>
</comment>
<feature type="region of interest" description="Disordered" evidence="2">
    <location>
        <begin position="580"/>
        <end position="626"/>
    </location>
</feature>
<keyword evidence="3" id="KW-1133">Transmembrane helix</keyword>
<sequence length="626" mass="66519">MTPPSFVLGLLAAVAAPVLADDITVWSAVVFSMYGERTPLNGPTYPALTPLGAQQMYISGTAYRNRYVLEGTANASVEAALPINGLSTNALDTRQVSVMSSDDSYVAAGAMAFMQGLYPPQTDEFAYDNGGRTAAVLANGAVINFPLDGYQYPLVETYSLNDPASSWIEGHLSCTTYQESIMDYNYDDEASKLYNETLEFYHEMWPGLFQDIFSEASTNFYNAYSLYDYARYQYNHNPQVANNLSVADLGLLQDYASIQMRNLTANLTVAGSQPGDMVRAVAGRMLAQEVVTLFKDNMLNAGTNNKLNLLFGSFVPMMSFFALSGLMNGSSADAFDTIPGYGASMAFELYSMTDSDVLVGNSTVYPSQDLLYVRFLYSPDDSTSTSLTQYNLFDTVDHPATTSMTFGEFASAMQAIGIESVAAWCSMCDGVSVFCAGELANVGNAGGDGSTNGDGSGSSSDNNNDSSSSSNKSSGMAPAVAGVIGALVTLAVIGLTILAVMLWGGLRFFFASRKNTSDGSGGGNIFSKRFSFGGSGGSDGGFKGNERKTADADVAVSNSGVGHERVGSWELRDGAPVTGAGAAYENAESPARTERIRSTIVNSTPDDDDDTMGDLSHRPVDPHDHV</sequence>
<evidence type="ECO:0000256" key="3">
    <source>
        <dbReference type="SAM" id="Phobius"/>
    </source>
</evidence>
<dbReference type="EMBL" id="CAWUHB010000077">
    <property type="protein sequence ID" value="CAK7233813.1"/>
    <property type="molecule type" value="Genomic_DNA"/>
</dbReference>
<dbReference type="InterPro" id="IPR000560">
    <property type="entry name" value="His_Pase_clade-2"/>
</dbReference>
<evidence type="ECO:0000313" key="5">
    <source>
        <dbReference type="EMBL" id="CAK7233813.1"/>
    </source>
</evidence>
<evidence type="ECO:0000256" key="1">
    <source>
        <dbReference type="ARBA" id="ARBA00005375"/>
    </source>
</evidence>
<evidence type="ECO:0000313" key="6">
    <source>
        <dbReference type="Proteomes" id="UP001642405"/>
    </source>
</evidence>
<comment type="similarity">
    <text evidence="1">Belongs to the histidine acid phosphatase family.</text>
</comment>
<dbReference type="Gene3D" id="3.40.50.1240">
    <property type="entry name" value="Phosphoglycerate mutase-like"/>
    <property type="match status" value="1"/>
</dbReference>
<evidence type="ECO:0000256" key="2">
    <source>
        <dbReference type="SAM" id="MobiDB-lite"/>
    </source>
</evidence>
<dbReference type="Pfam" id="PF00328">
    <property type="entry name" value="His_Phos_2"/>
    <property type="match status" value="1"/>
</dbReference>
<feature type="region of interest" description="Disordered" evidence="2">
    <location>
        <begin position="450"/>
        <end position="473"/>
    </location>
</feature>
<dbReference type="InterPro" id="IPR029033">
    <property type="entry name" value="His_PPase_superfam"/>
</dbReference>
<proteinExistence type="inferred from homology"/>
<dbReference type="PANTHER" id="PTHR11567">
    <property type="entry name" value="ACID PHOSPHATASE-RELATED"/>
    <property type="match status" value="1"/>
</dbReference>
<reference evidence="5 6" key="1">
    <citation type="submission" date="2024-01" db="EMBL/GenBank/DDBJ databases">
        <authorList>
            <person name="Allen C."/>
            <person name="Tagirdzhanova G."/>
        </authorList>
    </citation>
    <scope>NUCLEOTIDE SEQUENCE [LARGE SCALE GENOMIC DNA]</scope>
</reference>
<protein>
    <recommendedName>
        <fullName evidence="7">Histidine acid phosphatase</fullName>
    </recommendedName>
</protein>
<keyword evidence="3" id="KW-0812">Transmembrane</keyword>
<evidence type="ECO:0000256" key="4">
    <source>
        <dbReference type="SAM" id="SignalP"/>
    </source>
</evidence>
<gene>
    <name evidence="5" type="ORF">SCUCBS95973_008723</name>
</gene>
<keyword evidence="3" id="KW-0472">Membrane</keyword>
<dbReference type="SUPFAM" id="SSF53254">
    <property type="entry name" value="Phosphoglycerate mutase-like"/>
    <property type="match status" value="1"/>
</dbReference>
<feature type="compositionally biased region" description="Basic and acidic residues" evidence="2">
    <location>
        <begin position="615"/>
        <end position="626"/>
    </location>
</feature>
<dbReference type="PANTHER" id="PTHR11567:SF127">
    <property type="entry name" value="HISTIDINE ACID PHOSPHATASE"/>
    <property type="match status" value="1"/>
</dbReference>
<name>A0ABP0CP94_9PEZI</name>
<feature type="transmembrane region" description="Helical" evidence="3">
    <location>
        <begin position="479"/>
        <end position="504"/>
    </location>
</feature>
<dbReference type="CDD" id="cd07061">
    <property type="entry name" value="HP_HAP_like"/>
    <property type="match status" value="1"/>
</dbReference>
<organism evidence="5 6">
    <name type="scientific">Sporothrix curviconia</name>
    <dbReference type="NCBI Taxonomy" id="1260050"/>
    <lineage>
        <taxon>Eukaryota</taxon>
        <taxon>Fungi</taxon>
        <taxon>Dikarya</taxon>
        <taxon>Ascomycota</taxon>
        <taxon>Pezizomycotina</taxon>
        <taxon>Sordariomycetes</taxon>
        <taxon>Sordariomycetidae</taxon>
        <taxon>Ophiostomatales</taxon>
        <taxon>Ophiostomataceae</taxon>
        <taxon>Sporothrix</taxon>
    </lineage>
</organism>
<accession>A0ABP0CP94</accession>